<comment type="caution">
    <text evidence="1">The sequence shown here is derived from an EMBL/GenBank/DDBJ whole genome shotgun (WGS) entry which is preliminary data.</text>
</comment>
<dbReference type="Gene3D" id="1.10.220.80">
    <property type="entry name" value="BH2638-like"/>
    <property type="match status" value="1"/>
</dbReference>
<dbReference type="PIRSF" id="PIRSF037260">
    <property type="entry name" value="UPF0223"/>
    <property type="match status" value="1"/>
</dbReference>
<gene>
    <name evidence="1" type="ORF">IWT30_01372</name>
</gene>
<name>A0A1Z5ICA9_9LACO</name>
<protein>
    <submittedName>
        <fullName evidence="1">Uncharacterized protein</fullName>
    </submittedName>
</protein>
<reference evidence="1 2" key="1">
    <citation type="submission" date="2015-11" db="EMBL/GenBank/DDBJ databases">
        <title>Draft genome sequences of new species of the genus Lactobacillus isolated from orchardgrass silage.</title>
        <authorList>
            <person name="Tohno M."/>
            <person name="Tanizawa Y."/>
            <person name="Arita M."/>
        </authorList>
    </citation>
    <scope>NUCLEOTIDE SEQUENCE [LARGE SCALE GENOMIC DNA]</scope>
    <source>
        <strain evidence="1 2">IWT30</strain>
    </source>
</reference>
<organism evidence="1 2">
    <name type="scientific">Secundilactobacillus mixtipabuli</name>
    <dbReference type="NCBI Taxonomy" id="1435342"/>
    <lineage>
        <taxon>Bacteria</taxon>
        <taxon>Bacillati</taxon>
        <taxon>Bacillota</taxon>
        <taxon>Bacilli</taxon>
        <taxon>Lactobacillales</taxon>
        <taxon>Lactobacillaceae</taxon>
        <taxon>Secundilactobacillus</taxon>
    </lineage>
</organism>
<dbReference type="EMBL" id="BCMF01000006">
    <property type="protein sequence ID" value="GAW99403.1"/>
    <property type="molecule type" value="Genomic_DNA"/>
</dbReference>
<evidence type="ECO:0000313" key="1">
    <source>
        <dbReference type="EMBL" id="GAW99403.1"/>
    </source>
</evidence>
<dbReference type="RefSeq" id="WP_225360243.1">
    <property type="nucleotide sequence ID" value="NZ_BCMF01000006.1"/>
</dbReference>
<dbReference type="Proteomes" id="UP000198374">
    <property type="component" value="Unassembled WGS sequence"/>
</dbReference>
<sequence length="95" mass="10759">MKNFSYPLASDWTTDEIVTVTTFYGLIEDAYELSQGVQINALLSAYADFKKVVPSKSQEKQLGKQYEQLTGYSWYQTLKTARETAKKSVKMMIGG</sequence>
<dbReference type="AlphaFoldDB" id="A0A1Z5ICA9"/>
<dbReference type="InterPro" id="IPR023324">
    <property type="entry name" value="BH2638-like_sf"/>
</dbReference>
<dbReference type="Pfam" id="PF05256">
    <property type="entry name" value="UPF0223"/>
    <property type="match status" value="1"/>
</dbReference>
<dbReference type="InterPro" id="IPR007920">
    <property type="entry name" value="UPF0223"/>
</dbReference>
<proteinExistence type="predicted"/>
<dbReference type="SUPFAM" id="SSF158504">
    <property type="entry name" value="BH2638-like"/>
    <property type="match status" value="1"/>
</dbReference>
<keyword evidence="2" id="KW-1185">Reference proteome</keyword>
<accession>A0A1Z5ICA9</accession>
<dbReference type="NCBIfam" id="NF003353">
    <property type="entry name" value="PRK04387.1"/>
    <property type="match status" value="1"/>
</dbReference>
<evidence type="ECO:0000313" key="2">
    <source>
        <dbReference type="Proteomes" id="UP000198374"/>
    </source>
</evidence>